<evidence type="ECO:0000259" key="4">
    <source>
        <dbReference type="Pfam" id="PF03358"/>
    </source>
</evidence>
<dbReference type="PANTHER" id="PTHR43408:SF2">
    <property type="entry name" value="FMN REDUCTASE (NADPH)"/>
    <property type="match status" value="1"/>
</dbReference>
<dbReference type="InterPro" id="IPR023932">
    <property type="entry name" value="CE1759_FMN_reduct"/>
</dbReference>
<gene>
    <name evidence="5" type="ORF">L8V01_00935</name>
    <name evidence="6" type="ORF">RAE13_00090</name>
</gene>
<dbReference type="Proteomes" id="UP001146430">
    <property type="component" value="Unassembled WGS sequence"/>
</dbReference>
<dbReference type="InterPro" id="IPR051814">
    <property type="entry name" value="NAD(P)H-dep_FMN_reductase"/>
</dbReference>
<reference evidence="5" key="1">
    <citation type="submission" date="2022-02" db="EMBL/GenBank/DDBJ databases">
        <title>Corynebacterium sp. from urogenital microbiome.</title>
        <authorList>
            <person name="Cappelli E.A."/>
            <person name="Ribeiro T.G."/>
            <person name="Peixe L."/>
        </authorList>
    </citation>
    <scope>NUCLEOTIDE SEQUENCE</scope>
    <source>
        <strain evidence="5">C8Ua_181</strain>
    </source>
</reference>
<evidence type="ECO:0000313" key="5">
    <source>
        <dbReference type="EMBL" id="MCZ9306055.1"/>
    </source>
</evidence>
<dbReference type="Proteomes" id="UP001185631">
    <property type="component" value="Unassembled WGS sequence"/>
</dbReference>
<reference evidence="6 8" key="2">
    <citation type="submission" date="2023-08" db="EMBL/GenBank/DDBJ databases">
        <title>Genomic characterization of the C. tuberculostearicum species complex, a ubiquitous member of the human skin microbiome.</title>
        <authorList>
            <person name="Ahmed N."/>
            <person name="Deming C."/>
            <person name="Conlan S."/>
            <person name="Segre J."/>
        </authorList>
    </citation>
    <scope>NUCLEOTIDE SEQUENCE [LARGE SCALE GENOMIC DNA]</scope>
    <source>
        <strain evidence="6 8">CTNIH19</strain>
    </source>
</reference>
<dbReference type="EC" id="1.5.1.-" evidence="6"/>
<dbReference type="PANTHER" id="PTHR43408">
    <property type="entry name" value="FMN REDUCTASE (NADPH)"/>
    <property type="match status" value="1"/>
</dbReference>
<comment type="caution">
    <text evidence="5">The sequence shown here is derived from an EMBL/GenBank/DDBJ whole genome shotgun (WGS) entry which is preliminary data.</text>
</comment>
<evidence type="ECO:0000256" key="3">
    <source>
        <dbReference type="ARBA" id="ARBA00023002"/>
    </source>
</evidence>
<keyword evidence="8" id="KW-1185">Reference proteome</keyword>
<organism evidence="5 7">
    <name type="scientific">Corynebacterium curieae</name>
    <dbReference type="NCBI Taxonomy" id="2913500"/>
    <lineage>
        <taxon>Bacteria</taxon>
        <taxon>Bacillati</taxon>
        <taxon>Actinomycetota</taxon>
        <taxon>Actinomycetes</taxon>
        <taxon>Mycobacteriales</taxon>
        <taxon>Corynebacteriaceae</taxon>
        <taxon>Corynebacterium</taxon>
    </lineage>
</organism>
<dbReference type="GO" id="GO:0016491">
    <property type="term" value="F:oxidoreductase activity"/>
    <property type="evidence" value="ECO:0007669"/>
    <property type="project" value="UniProtKB-KW"/>
</dbReference>
<evidence type="ECO:0000313" key="8">
    <source>
        <dbReference type="Proteomes" id="UP001185631"/>
    </source>
</evidence>
<evidence type="ECO:0000313" key="6">
    <source>
        <dbReference type="EMBL" id="MDV2422819.1"/>
    </source>
</evidence>
<evidence type="ECO:0000256" key="1">
    <source>
        <dbReference type="ARBA" id="ARBA00022630"/>
    </source>
</evidence>
<accession>A0A9X3MAI4</accession>
<dbReference type="SUPFAM" id="SSF52218">
    <property type="entry name" value="Flavoproteins"/>
    <property type="match status" value="1"/>
</dbReference>
<dbReference type="EMBL" id="JAVBID010000001">
    <property type="protein sequence ID" value="MDV2422819.1"/>
    <property type="molecule type" value="Genomic_DNA"/>
</dbReference>
<dbReference type="Gene3D" id="3.40.50.360">
    <property type="match status" value="1"/>
</dbReference>
<dbReference type="AlphaFoldDB" id="A0A9X3MAI4"/>
<dbReference type="InterPro" id="IPR005025">
    <property type="entry name" value="FMN_Rdtase-like_dom"/>
</dbReference>
<sequence length="219" mass="23451">MRSLLVISAGLSQPSSSRKLADRLAEATRAKICARGEGTRVDVIEIRDLAGELATAMTDWSAQTPLLAKAKHLVTHADGLIAVTPVFQGSYSGLFKMFFDTLEPAALDGLPTIIAATAGSSRHSLILDYALRPLFNYLHASVVPTGVFQAAEDFGTPEGDRIAARIERSANQLADQIVAPRDRVTGIAEDFSNQGGRPATALSKDSFIPLEKLLNGYEK</sequence>
<keyword evidence="2" id="KW-0288">FMN</keyword>
<feature type="domain" description="NADPH-dependent FMN reductase-like" evidence="4">
    <location>
        <begin position="4"/>
        <end position="152"/>
    </location>
</feature>
<name>A0A9X3MAI4_9CORY</name>
<keyword evidence="1" id="KW-0285">Flavoprotein</keyword>
<dbReference type="NCBIfam" id="TIGR04037">
    <property type="entry name" value="LLM_duo_CE1759"/>
    <property type="match status" value="1"/>
</dbReference>
<proteinExistence type="predicted"/>
<evidence type="ECO:0000256" key="2">
    <source>
        <dbReference type="ARBA" id="ARBA00022643"/>
    </source>
</evidence>
<evidence type="ECO:0000313" key="7">
    <source>
        <dbReference type="Proteomes" id="UP001146430"/>
    </source>
</evidence>
<dbReference type="RefSeq" id="WP_269945306.1">
    <property type="nucleotide sequence ID" value="NZ_JAKMUU010000001.1"/>
</dbReference>
<keyword evidence="3 6" id="KW-0560">Oxidoreductase</keyword>
<dbReference type="InterPro" id="IPR029039">
    <property type="entry name" value="Flavoprotein-like_sf"/>
</dbReference>
<protein>
    <submittedName>
        <fullName evidence="5">FMN reductase</fullName>
        <ecNumber evidence="6">1.5.1.-</ecNumber>
    </submittedName>
</protein>
<dbReference type="EMBL" id="JAKMUU010000001">
    <property type="protein sequence ID" value="MCZ9306055.1"/>
    <property type="molecule type" value="Genomic_DNA"/>
</dbReference>
<dbReference type="Pfam" id="PF03358">
    <property type="entry name" value="FMN_red"/>
    <property type="match status" value="1"/>
</dbReference>